<proteinExistence type="predicted"/>
<evidence type="ECO:0000313" key="1">
    <source>
        <dbReference type="EMBL" id="QJA82898.1"/>
    </source>
</evidence>
<dbReference type="AlphaFoldDB" id="A0A6M3KNI8"/>
<accession>A0A6M3KNI8</accession>
<reference evidence="1" key="1">
    <citation type="submission" date="2020-03" db="EMBL/GenBank/DDBJ databases">
        <title>The deep terrestrial virosphere.</title>
        <authorList>
            <person name="Holmfeldt K."/>
            <person name="Nilsson E."/>
            <person name="Simone D."/>
            <person name="Lopez-Fernandez M."/>
            <person name="Wu X."/>
            <person name="de Brujin I."/>
            <person name="Lundin D."/>
            <person name="Andersson A."/>
            <person name="Bertilsson S."/>
            <person name="Dopson M."/>
        </authorList>
    </citation>
    <scope>NUCLEOTIDE SEQUENCE</scope>
    <source>
        <strain evidence="1">MM415A00356</strain>
    </source>
</reference>
<organism evidence="1">
    <name type="scientific">viral metagenome</name>
    <dbReference type="NCBI Taxonomy" id="1070528"/>
    <lineage>
        <taxon>unclassified sequences</taxon>
        <taxon>metagenomes</taxon>
        <taxon>organismal metagenomes</taxon>
    </lineage>
</organism>
<name>A0A6M3KNI8_9ZZZZ</name>
<gene>
    <name evidence="1" type="ORF">MM415A00356_0047</name>
</gene>
<sequence length="65" mass="7704">MANRNIYRNAKKLGAEIVECQDCPFYDREVYRCNHPEAEGNPTRMMPDDECHYDYEAEDVEDDLD</sequence>
<protein>
    <submittedName>
        <fullName evidence="1">Uncharacterized protein</fullName>
    </submittedName>
</protein>
<dbReference type="EMBL" id="MT142498">
    <property type="protein sequence ID" value="QJA82898.1"/>
    <property type="molecule type" value="Genomic_DNA"/>
</dbReference>